<proteinExistence type="predicted"/>
<reference evidence="2 3" key="1">
    <citation type="submission" date="2021-01" db="EMBL/GenBank/DDBJ databases">
        <title>Genomic Encyclopedia of Type Strains, Phase IV (KMG-IV): sequencing the most valuable type-strain genomes for metagenomic binning, comparative biology and taxonomic classification.</title>
        <authorList>
            <person name="Goeker M."/>
        </authorList>
    </citation>
    <scope>NUCLEOTIDE SEQUENCE [LARGE SCALE GENOMIC DNA]</scope>
    <source>
        <strain evidence="2 3">DSM 104297</strain>
    </source>
</reference>
<sequence>MFDSSLSTLYSTLQLKQEHLSRLSKANYELEHIYDEFYMNVDYCTNPNLPPNLWNGKTAKRFDTDRDTEIRANYDQIMNVQLTATINLLKAEISSLKADIVHLHERIQRAEEEQMKKKEE</sequence>
<keyword evidence="1" id="KW-0175">Coiled coil</keyword>
<evidence type="ECO:0000313" key="3">
    <source>
        <dbReference type="Proteomes" id="UP000809829"/>
    </source>
</evidence>
<dbReference type="Proteomes" id="UP000809829">
    <property type="component" value="Unassembled WGS sequence"/>
</dbReference>
<name>A0ABS2QV49_9BACI</name>
<feature type="coiled-coil region" evidence="1">
    <location>
        <begin position="79"/>
        <end position="120"/>
    </location>
</feature>
<evidence type="ECO:0000256" key="1">
    <source>
        <dbReference type="SAM" id="Coils"/>
    </source>
</evidence>
<accession>A0ABS2QV49</accession>
<comment type="caution">
    <text evidence="2">The sequence shown here is derived from an EMBL/GenBank/DDBJ whole genome shotgun (WGS) entry which is preliminary data.</text>
</comment>
<evidence type="ECO:0008006" key="4">
    <source>
        <dbReference type="Google" id="ProtNLM"/>
    </source>
</evidence>
<gene>
    <name evidence="2" type="ORF">JOC83_002127</name>
</gene>
<dbReference type="EMBL" id="JAFBFC010000003">
    <property type="protein sequence ID" value="MBM7703280.1"/>
    <property type="molecule type" value="Genomic_DNA"/>
</dbReference>
<organism evidence="2 3">
    <name type="scientific">Priestia iocasae</name>
    <dbReference type="NCBI Taxonomy" id="2291674"/>
    <lineage>
        <taxon>Bacteria</taxon>
        <taxon>Bacillati</taxon>
        <taxon>Bacillota</taxon>
        <taxon>Bacilli</taxon>
        <taxon>Bacillales</taxon>
        <taxon>Bacillaceae</taxon>
        <taxon>Priestia</taxon>
    </lineage>
</organism>
<evidence type="ECO:0000313" key="2">
    <source>
        <dbReference type="EMBL" id="MBM7703280.1"/>
    </source>
</evidence>
<keyword evidence="3" id="KW-1185">Reference proteome</keyword>
<dbReference type="RefSeq" id="WP_205186896.1">
    <property type="nucleotide sequence ID" value="NZ_JAFBFC010000003.1"/>
</dbReference>
<protein>
    <recommendedName>
        <fullName evidence="4">DUF5082 domain-containing protein</fullName>
    </recommendedName>
</protein>